<proteinExistence type="predicted"/>
<gene>
    <name evidence="4" type="ORF">LVJ94_47160</name>
</gene>
<reference evidence="4" key="1">
    <citation type="submission" date="2021-12" db="EMBL/GenBank/DDBJ databases">
        <title>Discovery of the Pendulisporaceae a myxobacterial family with distinct sporulation behavior and unique specialized metabolism.</title>
        <authorList>
            <person name="Garcia R."/>
            <person name="Popoff A."/>
            <person name="Bader C.D."/>
            <person name="Loehr J."/>
            <person name="Walesch S."/>
            <person name="Walt C."/>
            <person name="Boldt J."/>
            <person name="Bunk B."/>
            <person name="Haeckl F.J.F.P.J."/>
            <person name="Gunesch A.P."/>
            <person name="Birkelbach J."/>
            <person name="Nuebel U."/>
            <person name="Pietschmann T."/>
            <person name="Bach T."/>
            <person name="Mueller R."/>
        </authorList>
    </citation>
    <scope>NUCLEOTIDE SEQUENCE</scope>
    <source>
        <strain evidence="4">MSr11367</strain>
    </source>
</reference>
<accession>A0ABZ2L5J4</accession>
<dbReference type="Proteomes" id="UP001374803">
    <property type="component" value="Chromosome"/>
</dbReference>
<keyword evidence="5" id="KW-1185">Reference proteome</keyword>
<sequence length="467" mass="50076">MRKLRYALVFLLAGGVAHAQAPKPAAPILPKPADAGAPDARSSSDAGRRDAAPDHPGPVRGDEQLPPGHPAALPDDDGDAEGAADPHDHGGEANPHQGPNGMFRASPDLVDDDSSLPTGTIAVQLLDPENKPLPNIDVTLGILQQSVAKGDARKHVNRITNADGAVRFDGLETGSGVAYRVSVPRESAVFAASPFQLAPSKAGMRVKLHIYPVTSDLEQAFVVMQANLYAELKDDRIQFEEAINVYNFGRFAWVPDNLVMSLPADFTALNSQQSMSDQGVDAVEQRGARVRGTFGPGQHSIVFRWQLPYAGASNVDIRVGLPPRVAASRVLAAASQDMKLRVEGFPAAVPNADMNGGRLLETAKEMQRGEVLRELSITLSDIPTPGPARFIATGLAALGVMFGLGYAYQTRGRRRVVPKGDAKRTRQQLLFELEELERAHRAGDVGPKTYERARREIVDAIARTLAS</sequence>
<evidence type="ECO:0000256" key="2">
    <source>
        <dbReference type="SAM" id="Phobius"/>
    </source>
</evidence>
<evidence type="ECO:0000256" key="1">
    <source>
        <dbReference type="SAM" id="MobiDB-lite"/>
    </source>
</evidence>
<evidence type="ECO:0000313" key="4">
    <source>
        <dbReference type="EMBL" id="WXB04470.1"/>
    </source>
</evidence>
<keyword evidence="3" id="KW-0732">Signal</keyword>
<keyword evidence="2" id="KW-0812">Transmembrane</keyword>
<dbReference type="EMBL" id="CP089983">
    <property type="protein sequence ID" value="WXB04470.1"/>
    <property type="molecule type" value="Genomic_DNA"/>
</dbReference>
<name>A0ABZ2L5J4_9BACT</name>
<feature type="transmembrane region" description="Helical" evidence="2">
    <location>
        <begin position="390"/>
        <end position="408"/>
    </location>
</feature>
<evidence type="ECO:0008006" key="6">
    <source>
        <dbReference type="Google" id="ProtNLM"/>
    </source>
</evidence>
<keyword evidence="2" id="KW-0472">Membrane</keyword>
<evidence type="ECO:0000256" key="3">
    <source>
        <dbReference type="SAM" id="SignalP"/>
    </source>
</evidence>
<organism evidence="4 5">
    <name type="scientific">Pendulispora rubella</name>
    <dbReference type="NCBI Taxonomy" id="2741070"/>
    <lineage>
        <taxon>Bacteria</taxon>
        <taxon>Pseudomonadati</taxon>
        <taxon>Myxococcota</taxon>
        <taxon>Myxococcia</taxon>
        <taxon>Myxococcales</taxon>
        <taxon>Sorangiineae</taxon>
        <taxon>Pendulisporaceae</taxon>
        <taxon>Pendulispora</taxon>
    </lineage>
</organism>
<feature type="chain" id="PRO_5046213388" description="Carboxypeptidase regulatory-like domain-containing protein" evidence="3">
    <location>
        <begin position="20"/>
        <end position="467"/>
    </location>
</feature>
<evidence type="ECO:0000313" key="5">
    <source>
        <dbReference type="Proteomes" id="UP001374803"/>
    </source>
</evidence>
<keyword evidence="2" id="KW-1133">Transmembrane helix</keyword>
<dbReference type="RefSeq" id="WP_394834112.1">
    <property type="nucleotide sequence ID" value="NZ_CP089929.1"/>
</dbReference>
<protein>
    <recommendedName>
        <fullName evidence="6">Carboxypeptidase regulatory-like domain-containing protein</fullName>
    </recommendedName>
</protein>
<feature type="region of interest" description="Disordered" evidence="1">
    <location>
        <begin position="20"/>
        <end position="116"/>
    </location>
</feature>
<feature type="signal peptide" evidence="3">
    <location>
        <begin position="1"/>
        <end position="19"/>
    </location>
</feature>